<dbReference type="GO" id="GO:0003824">
    <property type="term" value="F:catalytic activity"/>
    <property type="evidence" value="ECO:0007669"/>
    <property type="project" value="InterPro"/>
</dbReference>
<dbReference type="PANTHER" id="PTHR14237">
    <property type="entry name" value="MOLYBDOPTERIN COFACTOR SULFURASE MOSC"/>
    <property type="match status" value="1"/>
</dbReference>
<dbReference type="InterPro" id="IPR005302">
    <property type="entry name" value="MoCF_Sase_C"/>
</dbReference>
<dbReference type="PROSITE" id="PS51340">
    <property type="entry name" value="MOSC"/>
    <property type="match status" value="1"/>
</dbReference>
<dbReference type="RefSeq" id="XP_033594011.1">
    <property type="nucleotide sequence ID" value="XM_033729240.1"/>
</dbReference>
<reference evidence="2" key="1">
    <citation type="journal article" date="2020" name="Stud. Mycol.">
        <title>101 Dothideomycetes genomes: a test case for predicting lifestyles and emergence of pathogens.</title>
        <authorList>
            <person name="Haridas S."/>
            <person name="Albert R."/>
            <person name="Binder M."/>
            <person name="Bloem J."/>
            <person name="Labutti K."/>
            <person name="Salamov A."/>
            <person name="Andreopoulos B."/>
            <person name="Baker S."/>
            <person name="Barry K."/>
            <person name="Bills G."/>
            <person name="Bluhm B."/>
            <person name="Cannon C."/>
            <person name="Castanera R."/>
            <person name="Culley D."/>
            <person name="Daum C."/>
            <person name="Ezra D."/>
            <person name="Gonzalez J."/>
            <person name="Henrissat B."/>
            <person name="Kuo A."/>
            <person name="Liang C."/>
            <person name="Lipzen A."/>
            <person name="Lutzoni F."/>
            <person name="Magnuson J."/>
            <person name="Mondo S."/>
            <person name="Nolan M."/>
            <person name="Ohm R."/>
            <person name="Pangilinan J."/>
            <person name="Park H.-J."/>
            <person name="Ramirez L."/>
            <person name="Alfaro M."/>
            <person name="Sun H."/>
            <person name="Tritt A."/>
            <person name="Yoshinaga Y."/>
            <person name="Zwiers L.-H."/>
            <person name="Turgeon B."/>
            <person name="Goodwin S."/>
            <person name="Spatafora J."/>
            <person name="Crous P."/>
            <person name="Grigoriev I."/>
        </authorList>
    </citation>
    <scope>NUCLEOTIDE SEQUENCE</scope>
    <source>
        <strain evidence="2">CBS 113389</strain>
    </source>
</reference>
<dbReference type="AlphaFoldDB" id="A0A6A6Q569"/>
<keyword evidence="3" id="KW-1185">Reference proteome</keyword>
<sequence>MAQDTEMKIEQIYVYPIKSLRGVSVDSTTLTSQGFPYDRSFMLLEVVEVKDNDKATNGGQPTYKNMSIASYNSMCRFVPTLNTTGEDPTMTVTFHPLNGDKTQSIPIPLSPDTAELEEIDVVMHLSPTKAYKMPAKYNDWFAACFGHPCVLAYISDNLREVRMSSPRHRQAGAQADGTASNGGSGWLSSLSSMATNFLASAPEEVSTIRFADCAPYLVVSSKSMDSVHARLPAGEEFDITKFRPNIVVSGAQKAWEEDFWAELSVDSGSSGSDTAKTRVKKIELEHNCGRCRSINVDFETGAQGTGEAGKMLKKLASDRRVDVGSKWSPVFGRYAFLHPDSEKMELRVGEGVKVTRTNGEHTKFDWKGLSTLPGGGKDE</sequence>
<dbReference type="GeneID" id="54470242"/>
<name>A0A6A6Q569_9PEZI</name>
<dbReference type="InterPro" id="IPR011037">
    <property type="entry name" value="Pyrv_Knase-like_insert_dom_sf"/>
</dbReference>
<dbReference type="InterPro" id="IPR005303">
    <property type="entry name" value="MOCOS_middle"/>
</dbReference>
<dbReference type="SUPFAM" id="SSF141673">
    <property type="entry name" value="MOSC N-terminal domain-like"/>
    <property type="match status" value="1"/>
</dbReference>
<dbReference type="OrthoDB" id="17255at2759"/>
<feature type="domain" description="MOSC" evidence="1">
    <location>
        <begin position="187"/>
        <end position="355"/>
    </location>
</feature>
<gene>
    <name evidence="2" type="ORF">BDY17DRAFT_11492</name>
</gene>
<evidence type="ECO:0000313" key="2">
    <source>
        <dbReference type="EMBL" id="KAF2487442.1"/>
    </source>
</evidence>
<dbReference type="Proteomes" id="UP000799767">
    <property type="component" value="Unassembled WGS sequence"/>
</dbReference>
<dbReference type="GO" id="GO:0030170">
    <property type="term" value="F:pyridoxal phosphate binding"/>
    <property type="evidence" value="ECO:0007669"/>
    <property type="project" value="InterPro"/>
</dbReference>
<protein>
    <recommendedName>
        <fullName evidence="1">MOSC domain-containing protein</fullName>
    </recommendedName>
</protein>
<evidence type="ECO:0000313" key="3">
    <source>
        <dbReference type="Proteomes" id="UP000799767"/>
    </source>
</evidence>
<dbReference type="GO" id="GO:0030151">
    <property type="term" value="F:molybdenum ion binding"/>
    <property type="evidence" value="ECO:0007669"/>
    <property type="project" value="InterPro"/>
</dbReference>
<proteinExistence type="predicted"/>
<dbReference type="Pfam" id="PF03473">
    <property type="entry name" value="MOSC"/>
    <property type="match status" value="1"/>
</dbReference>
<dbReference type="Pfam" id="PF03476">
    <property type="entry name" value="MOSC_N"/>
    <property type="match status" value="1"/>
</dbReference>
<dbReference type="SUPFAM" id="SSF50800">
    <property type="entry name" value="PK beta-barrel domain-like"/>
    <property type="match status" value="1"/>
</dbReference>
<dbReference type="EMBL" id="MU001631">
    <property type="protein sequence ID" value="KAF2487442.1"/>
    <property type="molecule type" value="Genomic_DNA"/>
</dbReference>
<accession>A0A6A6Q569</accession>
<dbReference type="PANTHER" id="PTHR14237:SF34">
    <property type="entry name" value="MOSC DOMAIN PROTEIN (AFU_ORTHOLOGUE AFUA_2G07820)"/>
    <property type="match status" value="1"/>
</dbReference>
<organism evidence="2 3">
    <name type="scientific">Neohortaea acidophila</name>
    <dbReference type="NCBI Taxonomy" id="245834"/>
    <lineage>
        <taxon>Eukaryota</taxon>
        <taxon>Fungi</taxon>
        <taxon>Dikarya</taxon>
        <taxon>Ascomycota</taxon>
        <taxon>Pezizomycotina</taxon>
        <taxon>Dothideomycetes</taxon>
        <taxon>Dothideomycetidae</taxon>
        <taxon>Mycosphaerellales</taxon>
        <taxon>Teratosphaeriaceae</taxon>
        <taxon>Neohortaea</taxon>
    </lineage>
</organism>
<evidence type="ECO:0000259" key="1">
    <source>
        <dbReference type="PROSITE" id="PS51340"/>
    </source>
</evidence>